<dbReference type="SUPFAM" id="SSF116726">
    <property type="entry name" value="TrkA C-terminal domain-like"/>
    <property type="match status" value="1"/>
</dbReference>
<protein>
    <submittedName>
        <fullName evidence="2">Potassium transporter TrkA</fullName>
    </submittedName>
</protein>
<dbReference type="Gene3D" id="3.30.70.1450">
    <property type="entry name" value="Regulator of K+ conductance, C-terminal domain"/>
    <property type="match status" value="1"/>
</dbReference>
<name>A0A1B3WE81_9FIRM</name>
<dbReference type="Gene3D" id="3.40.50.720">
    <property type="entry name" value="NAD(P)-binding Rossmann-like Domain"/>
    <property type="match status" value="1"/>
</dbReference>
<evidence type="ECO:0000313" key="2">
    <source>
        <dbReference type="EMBL" id="AOH39286.1"/>
    </source>
</evidence>
<dbReference type="KEGG" id="dpn:BCB69_04530"/>
<dbReference type="PANTHER" id="PTHR43833:SF7">
    <property type="entry name" value="KTR SYSTEM POTASSIUM UPTAKE PROTEIN C"/>
    <property type="match status" value="1"/>
</dbReference>
<dbReference type="RefSeq" id="WP_022513345.1">
    <property type="nucleotide sequence ID" value="NZ_CP017037.1"/>
</dbReference>
<dbReference type="STRING" id="39950.BCB69_04530"/>
<dbReference type="GO" id="GO:0006813">
    <property type="term" value="P:potassium ion transport"/>
    <property type="evidence" value="ECO:0007669"/>
    <property type="project" value="InterPro"/>
</dbReference>
<dbReference type="InterPro" id="IPR003148">
    <property type="entry name" value="RCK_N"/>
</dbReference>
<feature type="domain" description="RCK C-terminal" evidence="1">
    <location>
        <begin position="141"/>
        <end position="225"/>
    </location>
</feature>
<proteinExistence type="predicted"/>
<dbReference type="PROSITE" id="PS51202">
    <property type="entry name" value="RCK_C"/>
    <property type="match status" value="1"/>
</dbReference>
<dbReference type="AlphaFoldDB" id="A0A1B3WE81"/>
<dbReference type="InterPro" id="IPR036721">
    <property type="entry name" value="RCK_C_sf"/>
</dbReference>
<gene>
    <name evidence="2" type="ORF">BCB69_04530</name>
</gene>
<dbReference type="InterPro" id="IPR006037">
    <property type="entry name" value="RCK_C"/>
</dbReference>
<accession>A0A1B3WE81</accession>
<reference evidence="3" key="1">
    <citation type="submission" date="2016-08" db="EMBL/GenBank/DDBJ databases">
        <authorList>
            <person name="Holder M.E."/>
            <person name="Ajami N.J."/>
            <person name="Petrosino J.F."/>
        </authorList>
    </citation>
    <scope>NUCLEOTIDE SEQUENCE [LARGE SCALE GENOMIC DNA]</scope>
    <source>
        <strain evidence="3">F0677</strain>
    </source>
</reference>
<dbReference type="InterPro" id="IPR036291">
    <property type="entry name" value="NAD(P)-bd_dom_sf"/>
</dbReference>
<dbReference type="Pfam" id="PF02254">
    <property type="entry name" value="TrkA_N"/>
    <property type="match status" value="1"/>
</dbReference>
<dbReference type="Pfam" id="PF02080">
    <property type="entry name" value="TrkA_C"/>
    <property type="match status" value="1"/>
</dbReference>
<dbReference type="PANTHER" id="PTHR43833">
    <property type="entry name" value="POTASSIUM CHANNEL PROTEIN 2-RELATED-RELATED"/>
    <property type="match status" value="1"/>
</dbReference>
<sequence>MFELKHKKQAIAYGIIGTDRFGYILAKELAAGGIDLLVAGKNGTDIRELREITINAMVIRDYGKKALADAGFNNCDVVIVCLADMTDSILTTLNLGNMGIKKIISIATSAEHGEILQKLGAEVIYPEEDMAIRLASRFKSAIILDFVQLNEVINIFKSKVPHGLDGKTVVEANLRQNFDLNIIAMSRHGQVMEVIRPDLVFAEGDILFLAGRKEDFSRFNEWSEQNNDK</sequence>
<evidence type="ECO:0000259" key="1">
    <source>
        <dbReference type="PROSITE" id="PS51202"/>
    </source>
</evidence>
<dbReference type="Proteomes" id="UP000094757">
    <property type="component" value="Chromosome"/>
</dbReference>
<dbReference type="EMBL" id="CP017037">
    <property type="protein sequence ID" value="AOH39286.1"/>
    <property type="molecule type" value="Genomic_DNA"/>
</dbReference>
<dbReference type="InterPro" id="IPR050721">
    <property type="entry name" value="Trk_Ktr_HKT_K-transport"/>
</dbReference>
<dbReference type="SUPFAM" id="SSF51735">
    <property type="entry name" value="NAD(P)-binding Rossmann-fold domains"/>
    <property type="match status" value="1"/>
</dbReference>
<organism evidence="2 3">
    <name type="scientific">Dialister pneumosintes</name>
    <dbReference type="NCBI Taxonomy" id="39950"/>
    <lineage>
        <taxon>Bacteria</taxon>
        <taxon>Bacillati</taxon>
        <taxon>Bacillota</taxon>
        <taxon>Negativicutes</taxon>
        <taxon>Veillonellales</taxon>
        <taxon>Veillonellaceae</taxon>
        <taxon>Dialister</taxon>
    </lineage>
</organism>
<dbReference type="GO" id="GO:0008324">
    <property type="term" value="F:monoatomic cation transmembrane transporter activity"/>
    <property type="evidence" value="ECO:0007669"/>
    <property type="project" value="InterPro"/>
</dbReference>
<evidence type="ECO:0000313" key="3">
    <source>
        <dbReference type="Proteomes" id="UP000094757"/>
    </source>
</evidence>